<organism evidence="1 2">
    <name type="scientific">Lasiosphaeria hispida</name>
    <dbReference type="NCBI Taxonomy" id="260671"/>
    <lineage>
        <taxon>Eukaryota</taxon>
        <taxon>Fungi</taxon>
        <taxon>Dikarya</taxon>
        <taxon>Ascomycota</taxon>
        <taxon>Pezizomycotina</taxon>
        <taxon>Sordariomycetes</taxon>
        <taxon>Sordariomycetidae</taxon>
        <taxon>Sordariales</taxon>
        <taxon>Lasiosphaeriaceae</taxon>
        <taxon>Lasiosphaeria</taxon>
    </lineage>
</organism>
<gene>
    <name evidence="1" type="ORF">B0T25DRAFT_142992</name>
</gene>
<evidence type="ECO:0000313" key="2">
    <source>
        <dbReference type="Proteomes" id="UP001275084"/>
    </source>
</evidence>
<dbReference type="EMBL" id="JAUIQD010000003">
    <property type="protein sequence ID" value="KAK3356962.1"/>
    <property type="molecule type" value="Genomic_DNA"/>
</dbReference>
<protein>
    <submittedName>
        <fullName evidence="1">Uncharacterized protein</fullName>
    </submittedName>
</protein>
<reference evidence="1" key="1">
    <citation type="journal article" date="2023" name="Mol. Phylogenet. Evol.">
        <title>Genome-scale phylogeny and comparative genomics of the fungal order Sordariales.</title>
        <authorList>
            <person name="Hensen N."/>
            <person name="Bonometti L."/>
            <person name="Westerberg I."/>
            <person name="Brannstrom I.O."/>
            <person name="Guillou S."/>
            <person name="Cros-Aarteil S."/>
            <person name="Calhoun S."/>
            <person name="Haridas S."/>
            <person name="Kuo A."/>
            <person name="Mondo S."/>
            <person name="Pangilinan J."/>
            <person name="Riley R."/>
            <person name="LaButti K."/>
            <person name="Andreopoulos B."/>
            <person name="Lipzen A."/>
            <person name="Chen C."/>
            <person name="Yan M."/>
            <person name="Daum C."/>
            <person name="Ng V."/>
            <person name="Clum A."/>
            <person name="Steindorff A."/>
            <person name="Ohm R.A."/>
            <person name="Martin F."/>
            <person name="Silar P."/>
            <person name="Natvig D.O."/>
            <person name="Lalanne C."/>
            <person name="Gautier V."/>
            <person name="Ament-Velasquez S.L."/>
            <person name="Kruys A."/>
            <person name="Hutchinson M.I."/>
            <person name="Powell A.J."/>
            <person name="Barry K."/>
            <person name="Miller A.N."/>
            <person name="Grigoriev I.V."/>
            <person name="Debuchy R."/>
            <person name="Gladieux P."/>
            <person name="Hiltunen Thoren M."/>
            <person name="Johannesson H."/>
        </authorList>
    </citation>
    <scope>NUCLEOTIDE SEQUENCE</scope>
    <source>
        <strain evidence="1">CBS 955.72</strain>
    </source>
</reference>
<proteinExistence type="predicted"/>
<sequence length="270" mass="31240">MELSRLMMPSTGLICFEVSRNRFTKRATDPTFKFNFFEVAISMTGDWDCLMSHRPRNIERATMAIQNVWKLFSMPRSPPEFVESEDRLATMRRALPHLTIWFSEEECSILKSLFLFDSKLWKQRWNMIAPSHGLVVKHGGMRHALRPAKFSELEVTSTDELICLRGDGASWRAKDPAWVHPKYPNAEKGDETMVPTAPRLYYVKLKLEWRPKSCLESHLSYFNKIDLESNNFFSLRQFEINAPCHASTPMADIAGCHFRCRSGPQICVGE</sequence>
<accession>A0AAJ0HLA3</accession>
<reference evidence="1" key="2">
    <citation type="submission" date="2023-06" db="EMBL/GenBank/DDBJ databases">
        <authorList>
            <consortium name="Lawrence Berkeley National Laboratory"/>
            <person name="Haridas S."/>
            <person name="Hensen N."/>
            <person name="Bonometti L."/>
            <person name="Westerberg I."/>
            <person name="Brannstrom I.O."/>
            <person name="Guillou S."/>
            <person name="Cros-Aarteil S."/>
            <person name="Calhoun S."/>
            <person name="Kuo A."/>
            <person name="Mondo S."/>
            <person name="Pangilinan J."/>
            <person name="Riley R."/>
            <person name="Labutti K."/>
            <person name="Andreopoulos B."/>
            <person name="Lipzen A."/>
            <person name="Chen C."/>
            <person name="Yanf M."/>
            <person name="Daum C."/>
            <person name="Ng V."/>
            <person name="Clum A."/>
            <person name="Steindorff A."/>
            <person name="Ohm R."/>
            <person name="Martin F."/>
            <person name="Silar P."/>
            <person name="Natvig D."/>
            <person name="Lalanne C."/>
            <person name="Gautier V."/>
            <person name="Ament-Velasquez S.L."/>
            <person name="Kruys A."/>
            <person name="Hutchinson M.I."/>
            <person name="Powell A.J."/>
            <person name="Barry K."/>
            <person name="Miller A.N."/>
            <person name="Grigoriev I.V."/>
            <person name="Debuchy R."/>
            <person name="Gladieux P."/>
            <person name="Thoren M.H."/>
            <person name="Johannesson H."/>
        </authorList>
    </citation>
    <scope>NUCLEOTIDE SEQUENCE</scope>
    <source>
        <strain evidence="1">CBS 955.72</strain>
    </source>
</reference>
<keyword evidence="2" id="KW-1185">Reference proteome</keyword>
<evidence type="ECO:0000313" key="1">
    <source>
        <dbReference type="EMBL" id="KAK3356962.1"/>
    </source>
</evidence>
<name>A0AAJ0HLA3_9PEZI</name>
<dbReference type="Proteomes" id="UP001275084">
    <property type="component" value="Unassembled WGS sequence"/>
</dbReference>
<dbReference type="AlphaFoldDB" id="A0AAJ0HLA3"/>
<comment type="caution">
    <text evidence="1">The sequence shown here is derived from an EMBL/GenBank/DDBJ whole genome shotgun (WGS) entry which is preliminary data.</text>
</comment>